<dbReference type="GO" id="GO:0005096">
    <property type="term" value="F:GTPase activator activity"/>
    <property type="evidence" value="ECO:0007669"/>
    <property type="project" value="UniProtKB-KW"/>
</dbReference>
<organism evidence="14 15">
    <name type="scientific">Steinernema hermaphroditum</name>
    <dbReference type="NCBI Taxonomy" id="289476"/>
    <lineage>
        <taxon>Eukaryota</taxon>
        <taxon>Metazoa</taxon>
        <taxon>Ecdysozoa</taxon>
        <taxon>Nematoda</taxon>
        <taxon>Chromadorea</taxon>
        <taxon>Rhabditida</taxon>
        <taxon>Tylenchina</taxon>
        <taxon>Panagrolaimomorpha</taxon>
        <taxon>Strongyloidoidea</taxon>
        <taxon>Steinernematidae</taxon>
        <taxon>Steinernema</taxon>
    </lineage>
</organism>
<feature type="region of interest" description="Disordered" evidence="10">
    <location>
        <begin position="130"/>
        <end position="150"/>
    </location>
</feature>
<evidence type="ECO:0008006" key="16">
    <source>
        <dbReference type="Google" id="ProtNLM"/>
    </source>
</evidence>
<dbReference type="Gene3D" id="1.20.1070.10">
    <property type="entry name" value="Rhodopsin 7-helix transmembrane proteins"/>
    <property type="match status" value="1"/>
</dbReference>
<evidence type="ECO:0000313" key="14">
    <source>
        <dbReference type="EMBL" id="KAK0395535.1"/>
    </source>
</evidence>
<evidence type="ECO:0000256" key="6">
    <source>
        <dbReference type="ARBA" id="ARBA00022833"/>
    </source>
</evidence>
<evidence type="ECO:0000256" key="4">
    <source>
        <dbReference type="ARBA" id="ARBA00022723"/>
    </source>
</evidence>
<comment type="subcellular location">
    <subcellularLocation>
        <location evidence="1">Membrane</location>
    </subcellularLocation>
</comment>
<dbReference type="PROSITE" id="PS50262">
    <property type="entry name" value="G_PROTEIN_RECEP_F1_2"/>
    <property type="match status" value="1"/>
</dbReference>
<feature type="transmembrane region" description="Helical" evidence="11">
    <location>
        <begin position="555"/>
        <end position="578"/>
    </location>
</feature>
<feature type="transmembrane region" description="Helical" evidence="11">
    <location>
        <begin position="522"/>
        <end position="543"/>
    </location>
</feature>
<keyword evidence="3 11" id="KW-0812">Transmembrane</keyword>
<dbReference type="InterPro" id="IPR001164">
    <property type="entry name" value="ArfGAP_dom"/>
</dbReference>
<dbReference type="Gene3D" id="1.10.220.150">
    <property type="entry name" value="Arf GTPase activating protein"/>
    <property type="match status" value="1"/>
</dbReference>
<dbReference type="PANTHER" id="PTHR45686:SF4">
    <property type="entry name" value="ADP-RIBOSYLATION FACTOR GTPASE ACTIVATING PROTEIN 3, ISOFORM H"/>
    <property type="match status" value="1"/>
</dbReference>
<dbReference type="SUPFAM" id="SSF81321">
    <property type="entry name" value="Family A G protein-coupled receptor-like"/>
    <property type="match status" value="1"/>
</dbReference>
<evidence type="ECO:0000256" key="2">
    <source>
        <dbReference type="ARBA" id="ARBA00022468"/>
    </source>
</evidence>
<keyword evidence="5 9" id="KW-0863">Zinc-finger</keyword>
<evidence type="ECO:0000256" key="8">
    <source>
        <dbReference type="ARBA" id="ARBA00023136"/>
    </source>
</evidence>
<proteinExistence type="predicted"/>
<evidence type="ECO:0000259" key="12">
    <source>
        <dbReference type="PROSITE" id="PS50115"/>
    </source>
</evidence>
<feature type="domain" description="Arf-GAP" evidence="12">
    <location>
        <begin position="12"/>
        <end position="129"/>
    </location>
</feature>
<feature type="compositionally biased region" description="Polar residues" evidence="10">
    <location>
        <begin position="360"/>
        <end position="404"/>
    </location>
</feature>
<comment type="caution">
    <text evidence="14">The sequence shown here is derived from an EMBL/GenBank/DDBJ whole genome shotgun (WGS) entry which is preliminary data.</text>
</comment>
<sequence length="836" mass="92041">MSESGPSKSDVDLILRKLRTAPANKICFDCGARNPTWSSVTYGIFICIDCSATHRNLGVHITFVRSTNLDTNWTWLQLRAMQVGGNANATQFFKQHGCNTTDAQQKYKSRAATLYKDKLAQLAKQAHHASGGKLMLDGHSGSGQLSPPPRDEPVDFFDQEFPSSETVHVQHSAAPIRKEPEMVEDDGSDTALAGPNVDHVLNEDHAHSVKPITIKKPVKKITLGAKKNGLGAQRVKTNFSQLEQKANEYDTTRKAEEAVTQQQKSEESKSDAVLGLSSRLMMQTIEEQTVKNDKLKAVSGDPSKAKTVDRLGMGGIGRGRVSHSATSGIRTIQQEGINRSTAPSKQNEDDWEVITDDNRYGSSKTSFADSNKSASNDFFSSYETKTVESSTRTNRPVISTNTSPAEDITKKFGNAKAISSDQFFGNNDADYETKSTLSRFEGSTGIGSSDLFGGANASQDSNYTHYSSQVPDMTDIKDSVRAGASKVAGKLSSLSTSLTSYWAVNMEQPNDVKAYRAKMYEIVIPIFLILSCFAIFANVIVILALRGTKVISPTVILIASLTISDIWTSAIVAASLLYNSYLPAVKDTEVNPCASLTLEMMRTGGLITGALHLLLIAIHHYIALALCLLAWATPLVALFGVACSINGQGYRNCSDVRFYHTRLFRFSVSILLVVIFLLISWFYIRLLCMLNTLNHKWQSTTAHRRVSRQNRTLLTAILICSNFFIGWAPATIHFMITCETCRLLNFVNRQEFSVLFALSCIQLSFIIGKSIMNPLIYSLRIPEVDTQIRALAERVRSLLTPLCRFARNQNSGELLRKGAHSVSIKCDDNAENKAVL</sequence>
<name>A0AA39GXT0_9BILA</name>
<evidence type="ECO:0000256" key="5">
    <source>
        <dbReference type="ARBA" id="ARBA00022771"/>
    </source>
</evidence>
<evidence type="ECO:0000256" key="7">
    <source>
        <dbReference type="ARBA" id="ARBA00022989"/>
    </source>
</evidence>
<dbReference type="AlphaFoldDB" id="A0AA39GXT0"/>
<dbReference type="GO" id="GO:0000139">
    <property type="term" value="C:Golgi membrane"/>
    <property type="evidence" value="ECO:0007669"/>
    <property type="project" value="GOC"/>
</dbReference>
<evidence type="ECO:0000256" key="1">
    <source>
        <dbReference type="ARBA" id="ARBA00004370"/>
    </source>
</evidence>
<dbReference type="PANTHER" id="PTHR45686">
    <property type="entry name" value="ADP-RIBOSYLATION FACTOR GTPASE ACTIVATING PROTEIN 3, ISOFORM H-RELATED"/>
    <property type="match status" value="1"/>
</dbReference>
<evidence type="ECO:0000256" key="3">
    <source>
        <dbReference type="ARBA" id="ARBA00022692"/>
    </source>
</evidence>
<keyword evidence="7 11" id="KW-1133">Transmembrane helix</keyword>
<dbReference type="CDD" id="cd00637">
    <property type="entry name" value="7tm_classA_rhodopsin-like"/>
    <property type="match status" value="1"/>
</dbReference>
<dbReference type="GO" id="GO:0048205">
    <property type="term" value="P:COPI coating of Golgi vesicle"/>
    <property type="evidence" value="ECO:0007669"/>
    <property type="project" value="TreeGrafter"/>
</dbReference>
<feature type="domain" description="G-protein coupled receptors family 1 profile" evidence="13">
    <location>
        <begin position="653"/>
        <end position="777"/>
    </location>
</feature>
<reference evidence="14" key="1">
    <citation type="submission" date="2023-06" db="EMBL/GenBank/DDBJ databases">
        <title>Genomic analysis of the entomopathogenic nematode Steinernema hermaphroditum.</title>
        <authorList>
            <person name="Schwarz E.M."/>
            <person name="Heppert J.K."/>
            <person name="Baniya A."/>
            <person name="Schwartz H.T."/>
            <person name="Tan C.-H."/>
            <person name="Antoshechkin I."/>
            <person name="Sternberg P.W."/>
            <person name="Goodrich-Blair H."/>
            <person name="Dillman A.R."/>
        </authorList>
    </citation>
    <scope>NUCLEOTIDE SEQUENCE</scope>
    <source>
        <strain evidence="14">PS9179</strain>
        <tissue evidence="14">Whole animal</tissue>
    </source>
</reference>
<evidence type="ECO:0000313" key="15">
    <source>
        <dbReference type="Proteomes" id="UP001175271"/>
    </source>
</evidence>
<dbReference type="CDD" id="cd08831">
    <property type="entry name" value="ArfGap_ArfGap2_3_like"/>
    <property type="match status" value="1"/>
</dbReference>
<protein>
    <recommendedName>
        <fullName evidence="16">Arf-GAP domain-containing protein</fullName>
    </recommendedName>
</protein>
<dbReference type="PRINTS" id="PR00405">
    <property type="entry name" value="REVINTRACTNG"/>
</dbReference>
<accession>A0AA39GXT0</accession>
<feature type="transmembrane region" description="Helical" evidence="11">
    <location>
        <begin position="752"/>
        <end position="772"/>
    </location>
</feature>
<evidence type="ECO:0000256" key="9">
    <source>
        <dbReference type="PROSITE-ProRule" id="PRU00288"/>
    </source>
</evidence>
<evidence type="ECO:0000259" key="13">
    <source>
        <dbReference type="PROSITE" id="PS50262"/>
    </source>
</evidence>
<keyword evidence="6" id="KW-0862">Zinc</keyword>
<dbReference type="InterPro" id="IPR038508">
    <property type="entry name" value="ArfGAP_dom_sf"/>
</dbReference>
<dbReference type="FunFam" id="1.10.220.150:FF:000004">
    <property type="entry name" value="Putative ADP-ribosylation factor GTPase-activating protein 2"/>
    <property type="match status" value="1"/>
</dbReference>
<dbReference type="EMBL" id="JAUCMV010000005">
    <property type="protein sequence ID" value="KAK0395535.1"/>
    <property type="molecule type" value="Genomic_DNA"/>
</dbReference>
<keyword evidence="4" id="KW-0479">Metal-binding</keyword>
<feature type="region of interest" description="Disordered" evidence="10">
    <location>
        <begin position="296"/>
        <end position="405"/>
    </location>
</feature>
<keyword evidence="2" id="KW-0343">GTPase activation</keyword>
<evidence type="ECO:0000256" key="10">
    <source>
        <dbReference type="SAM" id="MobiDB-lite"/>
    </source>
</evidence>
<feature type="transmembrane region" description="Helical" evidence="11">
    <location>
        <begin position="663"/>
        <end position="684"/>
    </location>
</feature>
<dbReference type="Pfam" id="PF01412">
    <property type="entry name" value="ArfGap"/>
    <property type="match status" value="1"/>
</dbReference>
<feature type="transmembrane region" description="Helical" evidence="11">
    <location>
        <begin position="621"/>
        <end position="642"/>
    </location>
</feature>
<dbReference type="SUPFAM" id="SSF57863">
    <property type="entry name" value="ArfGap/RecO-like zinc finger"/>
    <property type="match status" value="1"/>
</dbReference>
<dbReference type="PROSITE" id="PS50115">
    <property type="entry name" value="ARFGAP"/>
    <property type="match status" value="1"/>
</dbReference>
<keyword evidence="8 11" id="KW-0472">Membrane</keyword>
<dbReference type="InterPro" id="IPR037278">
    <property type="entry name" value="ARFGAP/RecO"/>
</dbReference>
<gene>
    <name evidence="14" type="ORF">QR680_001328</name>
</gene>
<feature type="compositionally biased region" description="Polar residues" evidence="10">
    <location>
        <begin position="323"/>
        <end position="345"/>
    </location>
</feature>
<dbReference type="Proteomes" id="UP001175271">
    <property type="component" value="Unassembled WGS sequence"/>
</dbReference>
<feature type="transmembrane region" description="Helical" evidence="11">
    <location>
        <begin position="713"/>
        <end position="732"/>
    </location>
</feature>
<dbReference type="SMART" id="SM00105">
    <property type="entry name" value="ArfGap"/>
    <property type="match status" value="1"/>
</dbReference>
<dbReference type="GO" id="GO:0008270">
    <property type="term" value="F:zinc ion binding"/>
    <property type="evidence" value="ECO:0007669"/>
    <property type="project" value="UniProtKB-KW"/>
</dbReference>
<evidence type="ECO:0000256" key="11">
    <source>
        <dbReference type="SAM" id="Phobius"/>
    </source>
</evidence>
<dbReference type="InterPro" id="IPR017452">
    <property type="entry name" value="GPCR_Rhodpsn_7TM"/>
</dbReference>
<keyword evidence="15" id="KW-1185">Reference proteome</keyword>